<protein>
    <submittedName>
        <fullName evidence="2">Uncharacterized protein</fullName>
    </submittedName>
</protein>
<feature type="region of interest" description="Disordered" evidence="1">
    <location>
        <begin position="295"/>
        <end position="323"/>
    </location>
</feature>
<dbReference type="Proteomes" id="UP000186817">
    <property type="component" value="Unassembled WGS sequence"/>
</dbReference>
<gene>
    <name evidence="2" type="ORF">AK812_SmicGene8001</name>
</gene>
<accession>A0A1Q9EM61</accession>
<name>A0A1Q9EM61_SYMMI</name>
<keyword evidence="3" id="KW-1185">Reference proteome</keyword>
<dbReference type="OrthoDB" id="415164at2759"/>
<evidence type="ECO:0000256" key="1">
    <source>
        <dbReference type="SAM" id="MobiDB-lite"/>
    </source>
</evidence>
<sequence length="1225" mass="136267">MPSFLSLADLRHTSVEERMDRLRTWCMWYKKQLLGAEKVVARMYHEHQTSKLYTATALGEIMAQRVWTSFNTINSNRKQDPSEKKLVLNDKNQISEKRHKMTGTSGDSGLRLGHRNADAHPRDIPRRRYRRVYYILATTAFTTCVLATNTCSDLAFLPTYLIFYASPVATTCDTDSQRAEKGNKGNGKKGKFGKGGMEPVIVDAADGQLAHRKRLRWTSIGWKDAEAKLARCTPWSLTWNSEDEWQRLHNPMALDLQTPIHSRKVSHCPVAFSRATDVFIASLLFPSSRTVGPCPNLTDHGSSPKRRHNAGRPTANDTVLGNLRGTSTAPTVVGEQLQGLPPSYTEDLANGDETRRNIALGNAWRLPTAVWIIFLVLVATAGFPPMGKLTPEVSWHVRQDKKYLNPTPMEEFKNKNHEYFRGKIEMNKIDDHWEFMLDEIMGEVKFGRMNLQGSGLVAETSDGKRWGDEDTPGEDWRRSGHNATCIMHDQPVHHTPDHFVSLGLAFPEQSRETPLKVWGHDHDGAYRQLPLHDPREACVLLRTPFGPALWSHNVLLFGSAASVWSYSRFGDVLVACSRTTVLSPALHYVDDYGSMEDQSSADSSFRAFEDYSGCLEISMKPSKRKPPETHHGIQGVLISSDAENLVLTPCPARIKAMSQQIDKRLHTNQLTPAEARKMAGKCNFQSRAPLWQSWPRGTLCQSLYRPGDDDLPTWDVPGIDWMLCIDPSDERPIRWRRIRNARTKLAAAVDAGNPDEMLRACEEVEVSGADATGVPAVRHMASVLGRLASLCEPDEIEKACGDAEAAGVDEKHVQAFRQKACMIRKVLRRLAAAEHSGDAVEMREACDEAEASGAAAGRVPAVRHMANVLGRLASLCEPDEIEKACGDAEAAGVDEQHVQAFRQKACMIQRVLQRLAVAEHSGDAVEMHEACDEAEVLGAAAGRVHAVRLKANIIRAEDEVNLQLAAMRVGLKDLHVKFSAEDSLHLLTLLAATLTTLQSKLIVASKCVSCSEALLEGQAPVCSQGTHSLCPSCFEKYARAEQDQPEAVIRQRRACLECPCRAPADACCNGSFSEQTMAKYLPSELFETHMALQRQQIRAEEHAKANQMLNKLAAEWERQVPGLSQELLANQLKAALPGSLRLGAQSVFRFSQMVPHSKRSAVKEMVDTSIRLRNFTDKEWKAKEAELKLPEFEARCAKKTLAYQEASRDKETTAAVSEKVFSLGC</sequence>
<dbReference type="AlphaFoldDB" id="A0A1Q9EM61"/>
<proteinExistence type="predicted"/>
<comment type="caution">
    <text evidence="2">The sequence shown here is derived from an EMBL/GenBank/DDBJ whole genome shotgun (WGS) entry which is preliminary data.</text>
</comment>
<dbReference type="EMBL" id="LSRX01000116">
    <property type="protein sequence ID" value="OLQ08514.1"/>
    <property type="molecule type" value="Genomic_DNA"/>
</dbReference>
<reference evidence="2 3" key="1">
    <citation type="submission" date="2016-02" db="EMBL/GenBank/DDBJ databases">
        <title>Genome analysis of coral dinoflagellate symbionts highlights evolutionary adaptations to a symbiotic lifestyle.</title>
        <authorList>
            <person name="Aranda M."/>
            <person name="Li Y."/>
            <person name="Liew Y.J."/>
            <person name="Baumgarten S."/>
            <person name="Simakov O."/>
            <person name="Wilson M."/>
            <person name="Piel J."/>
            <person name="Ashoor H."/>
            <person name="Bougouffa S."/>
            <person name="Bajic V.B."/>
            <person name="Ryu T."/>
            <person name="Ravasi T."/>
            <person name="Bayer T."/>
            <person name="Micklem G."/>
            <person name="Kim H."/>
            <person name="Bhak J."/>
            <person name="Lajeunesse T.C."/>
            <person name="Voolstra C.R."/>
        </authorList>
    </citation>
    <scope>NUCLEOTIDE SEQUENCE [LARGE SCALE GENOMIC DNA]</scope>
    <source>
        <strain evidence="2 3">CCMP2467</strain>
    </source>
</reference>
<feature type="region of interest" description="Disordered" evidence="1">
    <location>
        <begin position="90"/>
        <end position="121"/>
    </location>
</feature>
<evidence type="ECO:0000313" key="2">
    <source>
        <dbReference type="EMBL" id="OLQ08514.1"/>
    </source>
</evidence>
<evidence type="ECO:0000313" key="3">
    <source>
        <dbReference type="Proteomes" id="UP000186817"/>
    </source>
</evidence>
<organism evidence="2 3">
    <name type="scientific">Symbiodinium microadriaticum</name>
    <name type="common">Dinoflagellate</name>
    <name type="synonym">Zooxanthella microadriatica</name>
    <dbReference type="NCBI Taxonomy" id="2951"/>
    <lineage>
        <taxon>Eukaryota</taxon>
        <taxon>Sar</taxon>
        <taxon>Alveolata</taxon>
        <taxon>Dinophyceae</taxon>
        <taxon>Suessiales</taxon>
        <taxon>Symbiodiniaceae</taxon>
        <taxon>Symbiodinium</taxon>
    </lineage>
</organism>